<reference evidence="2" key="1">
    <citation type="submission" date="2021-03" db="EMBL/GenBank/DDBJ databases">
        <title>Actinotalea soli sp. nov., isolated from soil.</title>
        <authorList>
            <person name="Ping W."/>
            <person name="Zhang J."/>
        </authorList>
    </citation>
    <scope>NUCLEOTIDE SEQUENCE</scope>
    <source>
        <strain evidence="2">BY-33</strain>
    </source>
</reference>
<organism evidence="2 3">
    <name type="scientific">Actinotalea soli</name>
    <dbReference type="NCBI Taxonomy" id="2819234"/>
    <lineage>
        <taxon>Bacteria</taxon>
        <taxon>Bacillati</taxon>
        <taxon>Actinomycetota</taxon>
        <taxon>Actinomycetes</taxon>
        <taxon>Micrococcales</taxon>
        <taxon>Cellulomonadaceae</taxon>
        <taxon>Actinotalea</taxon>
    </lineage>
</organism>
<comment type="caution">
    <text evidence="2">The sequence shown here is derived from an EMBL/GenBank/DDBJ whole genome shotgun (WGS) entry which is preliminary data.</text>
</comment>
<name>A0A939LPK9_9CELL</name>
<dbReference type="PROSITE" id="PS51257">
    <property type="entry name" value="PROKAR_LIPOPROTEIN"/>
    <property type="match status" value="1"/>
</dbReference>
<dbReference type="AlphaFoldDB" id="A0A939LPK9"/>
<feature type="signal peptide" evidence="1">
    <location>
        <begin position="1"/>
        <end position="23"/>
    </location>
</feature>
<evidence type="ECO:0000313" key="2">
    <source>
        <dbReference type="EMBL" id="MBO1751338.1"/>
    </source>
</evidence>
<dbReference type="RefSeq" id="WP_208054999.1">
    <property type="nucleotide sequence ID" value="NZ_JAGEMK010000002.1"/>
</dbReference>
<gene>
    <name evidence="2" type="ORF">J4G33_05930</name>
</gene>
<evidence type="ECO:0000313" key="3">
    <source>
        <dbReference type="Proteomes" id="UP000664209"/>
    </source>
</evidence>
<proteinExistence type="predicted"/>
<dbReference type="EMBL" id="JAGEMK010000002">
    <property type="protein sequence ID" value="MBO1751338.1"/>
    <property type="molecule type" value="Genomic_DNA"/>
</dbReference>
<keyword evidence="3" id="KW-1185">Reference proteome</keyword>
<sequence>MSRRRVLAAVPVVAIALAGCASSDPTVDLAIEAAETLRTGEHGEPVVEPRLGRGPEVIEFTPDGPWGAQIRCLDAEMTIAFAIDGEEVVEQQDCSEGMLGFHRRVPGGERVHLAVQTEAQGTWVLQVTQG</sequence>
<feature type="chain" id="PRO_5039703444" evidence="1">
    <location>
        <begin position="24"/>
        <end position="130"/>
    </location>
</feature>
<keyword evidence="1" id="KW-0732">Signal</keyword>
<evidence type="ECO:0000256" key="1">
    <source>
        <dbReference type="SAM" id="SignalP"/>
    </source>
</evidence>
<dbReference type="Proteomes" id="UP000664209">
    <property type="component" value="Unassembled WGS sequence"/>
</dbReference>
<protein>
    <submittedName>
        <fullName evidence="2">Uncharacterized protein</fullName>
    </submittedName>
</protein>
<accession>A0A939LPK9</accession>